<evidence type="ECO:0000256" key="7">
    <source>
        <dbReference type="ARBA" id="ARBA00023065"/>
    </source>
</evidence>
<feature type="domain" description="TonB-dependent receptor plug" evidence="15">
    <location>
        <begin position="59"/>
        <end position="168"/>
    </location>
</feature>
<feature type="domain" description="TonB-dependent receptor-like beta-barrel" evidence="14">
    <location>
        <begin position="295"/>
        <end position="797"/>
    </location>
</feature>
<dbReference type="GO" id="GO:0006826">
    <property type="term" value="P:iron ion transport"/>
    <property type="evidence" value="ECO:0007669"/>
    <property type="project" value="UniProtKB-KW"/>
</dbReference>
<evidence type="ECO:0000256" key="13">
    <source>
        <dbReference type="SAM" id="SignalP"/>
    </source>
</evidence>
<evidence type="ECO:0000259" key="15">
    <source>
        <dbReference type="Pfam" id="PF07715"/>
    </source>
</evidence>
<feature type="chain" id="PRO_5009132200" evidence="13">
    <location>
        <begin position="24"/>
        <end position="836"/>
    </location>
</feature>
<evidence type="ECO:0000313" key="16">
    <source>
        <dbReference type="EMBL" id="ODP37779.1"/>
    </source>
</evidence>
<gene>
    <name evidence="16" type="ORF">BFL28_02085</name>
</gene>
<evidence type="ECO:0000256" key="11">
    <source>
        <dbReference type="PROSITE-ProRule" id="PRU01360"/>
    </source>
</evidence>
<evidence type="ECO:0000256" key="2">
    <source>
        <dbReference type="ARBA" id="ARBA00022448"/>
    </source>
</evidence>
<name>A0A1E3LVN4_9SPHN</name>
<dbReference type="PANTHER" id="PTHR32552">
    <property type="entry name" value="FERRICHROME IRON RECEPTOR-RELATED"/>
    <property type="match status" value="1"/>
</dbReference>
<dbReference type="PROSITE" id="PS52016">
    <property type="entry name" value="TONB_DEPENDENT_REC_3"/>
    <property type="match status" value="1"/>
</dbReference>
<evidence type="ECO:0000256" key="5">
    <source>
        <dbReference type="ARBA" id="ARBA00022692"/>
    </source>
</evidence>
<evidence type="ECO:0000256" key="1">
    <source>
        <dbReference type="ARBA" id="ARBA00004571"/>
    </source>
</evidence>
<dbReference type="EMBL" id="MDDS01000024">
    <property type="protein sequence ID" value="ODP37779.1"/>
    <property type="molecule type" value="Genomic_DNA"/>
</dbReference>
<dbReference type="AlphaFoldDB" id="A0A1E3LVN4"/>
<evidence type="ECO:0000256" key="4">
    <source>
        <dbReference type="ARBA" id="ARBA00022496"/>
    </source>
</evidence>
<comment type="similarity">
    <text evidence="11 12">Belongs to the TonB-dependent receptor family.</text>
</comment>
<feature type="signal peptide" evidence="13">
    <location>
        <begin position="1"/>
        <end position="23"/>
    </location>
</feature>
<keyword evidence="3 11" id="KW-1134">Transmembrane beta strand</keyword>
<keyword evidence="2 11" id="KW-0813">Transport</keyword>
<keyword evidence="10 11" id="KW-0998">Cell outer membrane</keyword>
<protein>
    <submittedName>
        <fullName evidence="16">TonB-dependent receptor</fullName>
    </submittedName>
</protein>
<evidence type="ECO:0000256" key="10">
    <source>
        <dbReference type="ARBA" id="ARBA00023237"/>
    </source>
</evidence>
<dbReference type="InterPro" id="IPR036942">
    <property type="entry name" value="Beta-barrel_TonB_sf"/>
</dbReference>
<dbReference type="Pfam" id="PF07715">
    <property type="entry name" value="Plug"/>
    <property type="match status" value="1"/>
</dbReference>
<dbReference type="PANTHER" id="PTHR32552:SF81">
    <property type="entry name" value="TONB-DEPENDENT OUTER MEMBRANE RECEPTOR"/>
    <property type="match status" value="1"/>
</dbReference>
<dbReference type="OrthoDB" id="9760333at2"/>
<evidence type="ECO:0000256" key="8">
    <source>
        <dbReference type="ARBA" id="ARBA00023077"/>
    </source>
</evidence>
<dbReference type="InterPro" id="IPR000531">
    <property type="entry name" value="Beta-barrel_TonB"/>
</dbReference>
<keyword evidence="7" id="KW-0406">Ion transport</keyword>
<dbReference type="STRING" id="1888892.BFL28_02085"/>
<proteinExistence type="inferred from homology"/>
<reference evidence="16 17" key="1">
    <citation type="submission" date="2016-08" db="EMBL/GenBank/DDBJ databases">
        <title>Draft genome of the agarase producing Sphingomonas sp. MCT13.</title>
        <authorList>
            <person name="D'Andrea M.M."/>
            <person name="Rossolini G.M."/>
            <person name="Thaller M.C."/>
        </authorList>
    </citation>
    <scope>NUCLEOTIDE SEQUENCE [LARGE SCALE GENOMIC DNA]</scope>
    <source>
        <strain evidence="16 17">MCT13</strain>
    </source>
</reference>
<dbReference type="GO" id="GO:0009279">
    <property type="term" value="C:cell outer membrane"/>
    <property type="evidence" value="ECO:0007669"/>
    <property type="project" value="UniProtKB-SubCell"/>
</dbReference>
<comment type="caution">
    <text evidence="16">The sequence shown here is derived from an EMBL/GenBank/DDBJ whole genome shotgun (WGS) entry which is preliminary data.</text>
</comment>
<comment type="subcellular location">
    <subcellularLocation>
        <location evidence="1 11">Cell outer membrane</location>
        <topology evidence="1 11">Multi-pass membrane protein</topology>
    </subcellularLocation>
</comment>
<sequence length="836" mass="90806">MTMRYSFMAVLLGTAAISPVAHAMPADEPAAPVADPAVEAEDAQSGGIVVTARRRAENVQDVPVAISVVDSATLDAQGTYNISNLTKLQPTLQFYSQNPRNTFINIRGIGAPFGLTNDGFEQGVGIYIDDVYYNRIASATLDFVDVDQIVTLRGPQGTLYGKNTTAGAINITTRAPSFELEGKAEVSLGNLNFKQGKASISGPLTDNLAARVSVTSTDRRGTIYNTQTGQYIQSQDSIGLRSSLLYKPSDSFALTLSGDWNLQDPICCAFQFGGYGPTQRAANRQYPALVAAQQAQFPGLLPANADPYDRTTDVDAQLRARNEHGGLSARAVWNLDDRNTVTSITAWRYWDWKPANDRDYTIYPVYTKVENPTRQNQYTQEFRFNHEGEGFNLAVGLFGFHQKIRTSGNQSTGLAASKWLLNPTNALSNNPAVLNNVVAINDIRLDNTSVAAFAKLNWNLTDRFVVSPGIRLNYDKKDGLYDSVVTGTASNGTRQVVSADPTSASYNDPWTAAQRGVQASQNYAPQVSAWNLSYDLNLRYEVTNDINAYATYARSFKTAGLNLNGVPADSSGAAIPLYFQIKPEKVDHFEIGIKTQFWDRRATFNLTGFYTRIKDFQASVSNGQGTTVRGYLANADRVSSKGIEADFSIRPSDRFSAYVSGAYTDAKFDRFCDAPPPPELAGGTALPGVAGDKCAYVGTPSAPGTPGGASPPVYDASGAPLPGVSKWAFSWGGEVNQPSTLFGEDGQFYLGYDASYRSRWSSNPSPSIYTWVDGYSLHNFRAGFRTGKFDVFGWVRNAFDQNYIDLYLAGTGGNTGLIAAQVGDPRTYGGTIKFNF</sequence>
<evidence type="ECO:0000256" key="9">
    <source>
        <dbReference type="ARBA" id="ARBA00023136"/>
    </source>
</evidence>
<keyword evidence="13" id="KW-0732">Signal</keyword>
<keyword evidence="5 11" id="KW-0812">Transmembrane</keyword>
<dbReference type="InterPro" id="IPR012910">
    <property type="entry name" value="Plug_dom"/>
</dbReference>
<dbReference type="SUPFAM" id="SSF56935">
    <property type="entry name" value="Porins"/>
    <property type="match status" value="1"/>
</dbReference>
<keyword evidence="9 11" id="KW-0472">Membrane</keyword>
<evidence type="ECO:0000259" key="14">
    <source>
        <dbReference type="Pfam" id="PF00593"/>
    </source>
</evidence>
<keyword evidence="17" id="KW-1185">Reference proteome</keyword>
<dbReference type="InterPro" id="IPR039426">
    <property type="entry name" value="TonB-dep_rcpt-like"/>
</dbReference>
<organism evidence="16 17">
    <name type="scientific">Sphingomonas turrisvirgatae</name>
    <dbReference type="NCBI Taxonomy" id="1888892"/>
    <lineage>
        <taxon>Bacteria</taxon>
        <taxon>Pseudomonadati</taxon>
        <taxon>Pseudomonadota</taxon>
        <taxon>Alphaproteobacteria</taxon>
        <taxon>Sphingomonadales</taxon>
        <taxon>Sphingomonadaceae</taxon>
        <taxon>Sphingomonas</taxon>
    </lineage>
</organism>
<keyword evidence="6" id="KW-0408">Iron</keyword>
<keyword evidence="16" id="KW-0675">Receptor</keyword>
<evidence type="ECO:0000256" key="6">
    <source>
        <dbReference type="ARBA" id="ARBA00023004"/>
    </source>
</evidence>
<dbReference type="Proteomes" id="UP000094487">
    <property type="component" value="Unassembled WGS sequence"/>
</dbReference>
<accession>A0A1E3LVN4</accession>
<evidence type="ECO:0000313" key="17">
    <source>
        <dbReference type="Proteomes" id="UP000094487"/>
    </source>
</evidence>
<evidence type="ECO:0000256" key="12">
    <source>
        <dbReference type="RuleBase" id="RU003357"/>
    </source>
</evidence>
<keyword evidence="4" id="KW-0410">Iron transport</keyword>
<dbReference type="Gene3D" id="2.40.170.20">
    <property type="entry name" value="TonB-dependent receptor, beta-barrel domain"/>
    <property type="match status" value="1"/>
</dbReference>
<dbReference type="Pfam" id="PF00593">
    <property type="entry name" value="TonB_dep_Rec_b-barrel"/>
    <property type="match status" value="1"/>
</dbReference>
<keyword evidence="8 12" id="KW-0798">TonB box</keyword>
<evidence type="ECO:0000256" key="3">
    <source>
        <dbReference type="ARBA" id="ARBA00022452"/>
    </source>
</evidence>